<keyword evidence="2" id="KW-1185">Reference proteome</keyword>
<organism evidence="1 2">
    <name type="scientific">Rhododendron molle</name>
    <name type="common">Chinese azalea</name>
    <name type="synonym">Azalea mollis</name>
    <dbReference type="NCBI Taxonomy" id="49168"/>
    <lineage>
        <taxon>Eukaryota</taxon>
        <taxon>Viridiplantae</taxon>
        <taxon>Streptophyta</taxon>
        <taxon>Embryophyta</taxon>
        <taxon>Tracheophyta</taxon>
        <taxon>Spermatophyta</taxon>
        <taxon>Magnoliopsida</taxon>
        <taxon>eudicotyledons</taxon>
        <taxon>Gunneridae</taxon>
        <taxon>Pentapetalae</taxon>
        <taxon>asterids</taxon>
        <taxon>Ericales</taxon>
        <taxon>Ericaceae</taxon>
        <taxon>Ericoideae</taxon>
        <taxon>Rhodoreae</taxon>
        <taxon>Rhododendron</taxon>
    </lineage>
</organism>
<dbReference type="EMBL" id="CM046398">
    <property type="protein sequence ID" value="KAI8530317.1"/>
    <property type="molecule type" value="Genomic_DNA"/>
</dbReference>
<sequence>MVRSHHKRKREFVPLEMKLEDEFHILEATGDLKPLQPKFSSNLAQKGGDYSNHFPPITFPWSSAFPYTAEQCEPLPDEDGRDEEEEVNDDVEMDTESQNKVNEAEAHDPVVENVKIDD</sequence>
<dbReference type="Proteomes" id="UP001062846">
    <property type="component" value="Chromosome 11"/>
</dbReference>
<comment type="caution">
    <text evidence="1">The sequence shown here is derived from an EMBL/GenBank/DDBJ whole genome shotgun (WGS) entry which is preliminary data.</text>
</comment>
<protein>
    <submittedName>
        <fullName evidence="1">Uncharacterized protein</fullName>
    </submittedName>
</protein>
<evidence type="ECO:0000313" key="2">
    <source>
        <dbReference type="Proteomes" id="UP001062846"/>
    </source>
</evidence>
<name>A0ACC0LP17_RHOML</name>
<accession>A0ACC0LP17</accession>
<evidence type="ECO:0000313" key="1">
    <source>
        <dbReference type="EMBL" id="KAI8530317.1"/>
    </source>
</evidence>
<proteinExistence type="predicted"/>
<reference evidence="1" key="1">
    <citation type="submission" date="2022-02" db="EMBL/GenBank/DDBJ databases">
        <title>Plant Genome Project.</title>
        <authorList>
            <person name="Zhang R.-G."/>
        </authorList>
    </citation>
    <scope>NUCLEOTIDE SEQUENCE</scope>
    <source>
        <strain evidence="1">AT1</strain>
    </source>
</reference>
<gene>
    <name evidence="1" type="ORF">RHMOL_Rhmol11G0047700</name>
</gene>